<dbReference type="RefSeq" id="WP_131015987.1">
    <property type="nucleotide sequence ID" value="NZ_SIRE01000018.1"/>
</dbReference>
<dbReference type="InterPro" id="IPR003448">
    <property type="entry name" value="Mopterin_biosynth_MoaE"/>
</dbReference>
<keyword evidence="6" id="KW-0547">Nucleotide-binding</keyword>
<evidence type="ECO:0000313" key="24">
    <source>
        <dbReference type="Proteomes" id="UP000293142"/>
    </source>
</evidence>
<evidence type="ECO:0000256" key="11">
    <source>
        <dbReference type="ARBA" id="ARBA00029745"/>
    </source>
</evidence>
<dbReference type="FunFam" id="3.90.1170.40:FF:000003">
    <property type="entry name" value="Molybdopterin converting factor subunit 2"/>
    <property type="match status" value="1"/>
</dbReference>
<gene>
    <name evidence="23" type="primary">moaD</name>
    <name evidence="23" type="ORF">EYB31_24075</name>
</gene>
<sequence>MLIQVHFFAGLAESVGTRLLRIELPDQDMTVSQLKQLMCGQYPGAADKINQAFVAINQAYASEDLLIHQQDEIALIPPVSGGEESGSETGGHAQPMYEITYEAISVDAVTHKVIHPNHGAALTFTGTTREYTFGQRTVRLEYEAYVPMALRTMEQIGEEIHVRWPGTLCAMTHRLGKVDIAEISVVIAVSAPHRADCYEASRYALERLKQIVPIWKKEIWEDGSEWKGHQLGPWNPTAPVDEHKES</sequence>
<accession>A0A4Q9DK79</accession>
<evidence type="ECO:0000256" key="8">
    <source>
        <dbReference type="ARBA" id="ARBA00024200"/>
    </source>
</evidence>
<dbReference type="Gene3D" id="3.10.20.30">
    <property type="match status" value="1"/>
</dbReference>
<dbReference type="SUPFAM" id="SSF54690">
    <property type="entry name" value="Molybdopterin synthase subunit MoaE"/>
    <property type="match status" value="1"/>
</dbReference>
<dbReference type="EMBL" id="SIRE01000018">
    <property type="protein sequence ID" value="TBL75091.1"/>
    <property type="molecule type" value="Genomic_DNA"/>
</dbReference>
<evidence type="ECO:0000313" key="23">
    <source>
        <dbReference type="EMBL" id="TBL75091.1"/>
    </source>
</evidence>
<evidence type="ECO:0000256" key="13">
    <source>
        <dbReference type="ARBA" id="ARBA00030781"/>
    </source>
</evidence>
<dbReference type="CDD" id="cd00754">
    <property type="entry name" value="Ubl_MoaD"/>
    <property type="match status" value="1"/>
</dbReference>
<comment type="subunit">
    <text evidence="10">Heterotetramer of 2 MoaD subunits and 2 MoaE subunits. Also stable as homodimer. The enzyme changes between these two forms during catalysis.</text>
</comment>
<dbReference type="FunFam" id="3.10.20.30:FF:000010">
    <property type="entry name" value="Molybdopterin synthase sulfur carrier subunit"/>
    <property type="match status" value="1"/>
</dbReference>
<dbReference type="GO" id="GO:0006777">
    <property type="term" value="P:Mo-molybdopterin cofactor biosynthetic process"/>
    <property type="evidence" value="ECO:0007669"/>
    <property type="project" value="UniProtKB-KW"/>
</dbReference>
<keyword evidence="7" id="KW-0501">Molybdenum cofactor biosynthesis</keyword>
<evidence type="ECO:0000256" key="22">
    <source>
        <dbReference type="ARBA" id="ARBA00078992"/>
    </source>
</evidence>
<dbReference type="GO" id="GO:0030366">
    <property type="term" value="F:molybdopterin synthase activity"/>
    <property type="evidence" value="ECO:0007669"/>
    <property type="project" value="UniProtKB-EC"/>
</dbReference>
<dbReference type="AlphaFoldDB" id="A0A4Q9DK79"/>
<dbReference type="Pfam" id="PF02597">
    <property type="entry name" value="ThiS"/>
    <property type="match status" value="1"/>
</dbReference>
<comment type="function">
    <text evidence="16">Involved in sulfur transfer in the conversion of molybdopterin precursor Z to molybdopterin.</text>
</comment>
<evidence type="ECO:0000256" key="17">
    <source>
        <dbReference type="ARBA" id="ARBA00063099"/>
    </source>
</evidence>
<dbReference type="Proteomes" id="UP000293142">
    <property type="component" value="Unassembled WGS sequence"/>
</dbReference>
<name>A0A4Q9DK79_9BACL</name>
<dbReference type="NCBIfam" id="TIGR01682">
    <property type="entry name" value="moaD"/>
    <property type="match status" value="1"/>
</dbReference>
<dbReference type="InterPro" id="IPR016155">
    <property type="entry name" value="Mopterin_synth/thiamin_S_b"/>
</dbReference>
<evidence type="ECO:0000256" key="6">
    <source>
        <dbReference type="ARBA" id="ARBA00022741"/>
    </source>
</evidence>
<evidence type="ECO:0000256" key="4">
    <source>
        <dbReference type="ARBA" id="ARBA00013858"/>
    </source>
</evidence>
<comment type="catalytic activity">
    <reaction evidence="15">
        <text>2 [molybdopterin-synthase sulfur-carrier protein]-C-terminal-Gly-aminoethanethioate + cyclic pyranopterin phosphate + H2O = molybdopterin + 2 [molybdopterin-synthase sulfur-carrier protein]-C-terminal Gly-Gly + 2 H(+)</text>
        <dbReference type="Rhea" id="RHEA:26333"/>
        <dbReference type="Rhea" id="RHEA-COMP:12202"/>
        <dbReference type="Rhea" id="RHEA-COMP:19907"/>
        <dbReference type="ChEBI" id="CHEBI:15377"/>
        <dbReference type="ChEBI" id="CHEBI:15378"/>
        <dbReference type="ChEBI" id="CHEBI:58698"/>
        <dbReference type="ChEBI" id="CHEBI:59648"/>
        <dbReference type="ChEBI" id="CHEBI:90778"/>
        <dbReference type="ChEBI" id="CHEBI:232372"/>
        <dbReference type="EC" id="2.8.1.12"/>
    </reaction>
</comment>
<protein>
    <recommendedName>
        <fullName evidence="4">Molybdopterin synthase catalytic subunit</fullName>
        <ecNumber evidence="3">2.8.1.12</ecNumber>
    </recommendedName>
    <alternativeName>
        <fullName evidence="21">MPT synthase subunit 1</fullName>
    </alternativeName>
    <alternativeName>
        <fullName evidence="13">MPT synthase subunit 2</fullName>
    </alternativeName>
    <alternativeName>
        <fullName evidence="18">Molybdenum cofactor biosynthesis protein D</fullName>
    </alternativeName>
    <alternativeName>
        <fullName evidence="11">Molybdenum cofactor biosynthesis protein E</fullName>
    </alternativeName>
    <alternativeName>
        <fullName evidence="9">Molybdopterin synthase sulfur carrier subunit</fullName>
    </alternativeName>
    <alternativeName>
        <fullName evidence="12">Molybdopterin-converting factor large subunit</fullName>
    </alternativeName>
    <alternativeName>
        <fullName evidence="20">Molybdopterin-converting factor small subunit</fullName>
    </alternativeName>
    <alternativeName>
        <fullName evidence="19">Molybdopterin-converting factor subunit 1</fullName>
    </alternativeName>
    <alternativeName>
        <fullName evidence="14">Molybdopterin-converting factor subunit 2</fullName>
    </alternativeName>
    <alternativeName>
        <fullName evidence="22">Sulfur carrier protein MoaD</fullName>
    </alternativeName>
</protein>
<evidence type="ECO:0000256" key="14">
    <source>
        <dbReference type="ARBA" id="ARBA00032474"/>
    </source>
</evidence>
<comment type="pathway">
    <text evidence="1">Cofactor biosynthesis; molybdopterin biosynthesis.</text>
</comment>
<dbReference type="EC" id="2.8.1.12" evidence="3"/>
<dbReference type="CDD" id="cd00756">
    <property type="entry name" value="MoaE"/>
    <property type="match status" value="1"/>
</dbReference>
<reference evidence="23 24" key="1">
    <citation type="submission" date="2019-02" db="EMBL/GenBank/DDBJ databases">
        <title>Paenibacillus sp. nov., isolated from surface-sterilized tissue of Thalictrum simplex L.</title>
        <authorList>
            <person name="Tuo L."/>
        </authorList>
    </citation>
    <scope>NUCLEOTIDE SEQUENCE [LARGE SCALE GENOMIC DNA]</scope>
    <source>
        <strain evidence="23 24">N2SHLJ1</strain>
    </source>
</reference>
<proteinExistence type="inferred from homology"/>
<dbReference type="InterPro" id="IPR003749">
    <property type="entry name" value="ThiS/MoaD-like"/>
</dbReference>
<dbReference type="SUPFAM" id="SSF54285">
    <property type="entry name" value="MoaD/ThiS"/>
    <property type="match status" value="1"/>
</dbReference>
<organism evidence="23 24">
    <name type="scientific">Paenibacillus thalictri</name>
    <dbReference type="NCBI Taxonomy" id="2527873"/>
    <lineage>
        <taxon>Bacteria</taxon>
        <taxon>Bacillati</taxon>
        <taxon>Bacillota</taxon>
        <taxon>Bacilli</taxon>
        <taxon>Bacillales</taxon>
        <taxon>Paenibacillaceae</taxon>
        <taxon>Paenibacillus</taxon>
    </lineage>
</organism>
<keyword evidence="24" id="KW-1185">Reference proteome</keyword>
<evidence type="ECO:0000256" key="7">
    <source>
        <dbReference type="ARBA" id="ARBA00023150"/>
    </source>
</evidence>
<comment type="similarity">
    <text evidence="2">Belongs to the MoaE family.</text>
</comment>
<evidence type="ECO:0000256" key="1">
    <source>
        <dbReference type="ARBA" id="ARBA00005046"/>
    </source>
</evidence>
<evidence type="ECO:0000256" key="2">
    <source>
        <dbReference type="ARBA" id="ARBA00005426"/>
    </source>
</evidence>
<evidence type="ECO:0000256" key="15">
    <source>
        <dbReference type="ARBA" id="ARBA00049878"/>
    </source>
</evidence>
<dbReference type="Pfam" id="PF02391">
    <property type="entry name" value="MoaE"/>
    <property type="match status" value="1"/>
</dbReference>
<dbReference type="Gene3D" id="3.90.1170.40">
    <property type="entry name" value="Molybdopterin biosynthesis MoaE subunit"/>
    <property type="match status" value="1"/>
</dbReference>
<comment type="caution">
    <text evidence="23">The sequence shown here is derived from an EMBL/GenBank/DDBJ whole genome shotgun (WGS) entry which is preliminary data.</text>
</comment>
<dbReference type="PANTHER" id="PTHR23404">
    <property type="entry name" value="MOLYBDOPTERIN SYNTHASE RELATED"/>
    <property type="match status" value="1"/>
</dbReference>
<comment type="similarity">
    <text evidence="8">Belongs to the MoaD family.</text>
</comment>
<dbReference type="GO" id="GO:0000166">
    <property type="term" value="F:nucleotide binding"/>
    <property type="evidence" value="ECO:0007669"/>
    <property type="project" value="UniProtKB-KW"/>
</dbReference>
<evidence type="ECO:0000256" key="10">
    <source>
        <dbReference type="ARBA" id="ARBA00026066"/>
    </source>
</evidence>
<evidence type="ECO:0000256" key="12">
    <source>
        <dbReference type="ARBA" id="ARBA00030407"/>
    </source>
</evidence>
<dbReference type="InterPro" id="IPR012675">
    <property type="entry name" value="Beta-grasp_dom_sf"/>
</dbReference>
<evidence type="ECO:0000256" key="16">
    <source>
        <dbReference type="ARBA" id="ARBA00054425"/>
    </source>
</evidence>
<dbReference type="InterPro" id="IPR036563">
    <property type="entry name" value="MoaE_sf"/>
</dbReference>
<evidence type="ECO:0000256" key="5">
    <source>
        <dbReference type="ARBA" id="ARBA00022679"/>
    </source>
</evidence>
<evidence type="ECO:0000256" key="9">
    <source>
        <dbReference type="ARBA" id="ARBA00024247"/>
    </source>
</evidence>
<evidence type="ECO:0000256" key="21">
    <source>
        <dbReference type="ARBA" id="ARBA00078020"/>
    </source>
</evidence>
<keyword evidence="5" id="KW-0808">Transferase</keyword>
<comment type="subunit">
    <text evidence="17">Heterotetramer of 2 MoaD subunits and 2 MoaE subunits. Forms a stable heterotetrameric complex of 2 MoaD and 2 MoeB during adenylation of MoaD by MoeB. During catalysis MoaD shuttles between the two heterotetrameric complexes.</text>
</comment>
<evidence type="ECO:0000256" key="18">
    <source>
        <dbReference type="ARBA" id="ARBA00075076"/>
    </source>
</evidence>
<evidence type="ECO:0000256" key="3">
    <source>
        <dbReference type="ARBA" id="ARBA00011950"/>
    </source>
</evidence>
<evidence type="ECO:0000256" key="20">
    <source>
        <dbReference type="ARBA" id="ARBA00077809"/>
    </source>
</evidence>
<evidence type="ECO:0000256" key="19">
    <source>
        <dbReference type="ARBA" id="ARBA00076711"/>
    </source>
</evidence>
<dbReference type="OrthoDB" id="9803224at2"/>